<dbReference type="EMBL" id="QETB01000004">
    <property type="protein sequence ID" value="PWF26184.1"/>
    <property type="molecule type" value="Genomic_DNA"/>
</dbReference>
<name>A0A2V1K9R6_9ACTO</name>
<dbReference type="InterPro" id="IPR036170">
    <property type="entry name" value="YezG-like_sf"/>
</dbReference>
<evidence type="ECO:0000313" key="2">
    <source>
        <dbReference type="Proteomes" id="UP000245283"/>
    </source>
</evidence>
<dbReference type="AlphaFoldDB" id="A0A2V1K9R6"/>
<accession>A0A2V1K9R6</accession>
<organism evidence="1 2">
    <name type="scientific">Ancrocorticia populi</name>
    <dbReference type="NCBI Taxonomy" id="2175228"/>
    <lineage>
        <taxon>Bacteria</taxon>
        <taxon>Bacillati</taxon>
        <taxon>Actinomycetota</taxon>
        <taxon>Actinomycetes</taxon>
        <taxon>Actinomycetales</taxon>
        <taxon>Actinomycetaceae</taxon>
        <taxon>Ancrocorticia</taxon>
    </lineage>
</organism>
<keyword evidence="2" id="KW-1185">Reference proteome</keyword>
<gene>
    <name evidence="1" type="ORF">DD236_08940</name>
</gene>
<reference evidence="2" key="1">
    <citation type="submission" date="2018-05" db="EMBL/GenBank/DDBJ databases">
        <authorList>
            <person name="Li Y."/>
        </authorList>
    </citation>
    <scope>NUCLEOTIDE SEQUENCE [LARGE SCALE GENOMIC DNA]</scope>
    <source>
        <strain evidence="2">sk1b4</strain>
    </source>
</reference>
<sequence length="471" mass="51402">MSTTYQLAISVNQADSYLNTGLDLVTGFAIDAAAAAGITDVADLIAVQCCDPRAFSADRPIDILQLPAGPFVQVRKAVGPLSPDAFMGGIVENPPFTGFGTTAGGGVTTDLLWIEPTRLTAGAHLWRFFPGTSEPELLGVYHGIAWGWETVKTGKFTACIPSQFIGPIVTREWGALPAEVELDEQSGEPVALTMVAPSAPTAEEGFQELPTGLWGKRIAYHTDLNIYEHQDVGRYKHAPVRIIRAVRDESGKILAHAMSMILDTPFAAALGFKRIAQGSNAILIPFDEIDEKASREARPKTWDVSQRPAATLKAARERNNTDPQALVADILAMLTNVAPSGWESLRLHIQIVGQMAHFAAMATVPGENGENGEDTGQAVTLKLLPTSVLHYMSQIKKISYEEEVGAPYVFTLEFKPDGQANLAANRDMEPRWAKQVPANVWREDLKAFPRTDAHIPEWLNRRLEDRQDSQN</sequence>
<dbReference type="OrthoDB" id="3748032at2"/>
<dbReference type="Proteomes" id="UP000245283">
    <property type="component" value="Unassembled WGS sequence"/>
</dbReference>
<evidence type="ECO:0000313" key="1">
    <source>
        <dbReference type="EMBL" id="PWF26184.1"/>
    </source>
</evidence>
<dbReference type="RefSeq" id="WP_109094011.1">
    <property type="nucleotide sequence ID" value="NZ_JBQDCU010000039.1"/>
</dbReference>
<protein>
    <submittedName>
        <fullName evidence="1">Uncharacterized protein</fullName>
    </submittedName>
</protein>
<comment type="caution">
    <text evidence="1">The sequence shown here is derived from an EMBL/GenBank/DDBJ whole genome shotgun (WGS) entry which is preliminary data.</text>
</comment>
<dbReference type="SUPFAM" id="SSF160424">
    <property type="entry name" value="BH3703-like"/>
    <property type="match status" value="1"/>
</dbReference>
<proteinExistence type="predicted"/>